<proteinExistence type="predicted"/>
<dbReference type="Proteomes" id="UP000199110">
    <property type="component" value="Unassembled WGS sequence"/>
</dbReference>
<organism evidence="4 5">
    <name type="scientific">Jannaschia pohangensis</name>
    <dbReference type="NCBI Taxonomy" id="390807"/>
    <lineage>
        <taxon>Bacteria</taxon>
        <taxon>Pseudomonadati</taxon>
        <taxon>Pseudomonadota</taxon>
        <taxon>Alphaproteobacteria</taxon>
        <taxon>Rhodobacterales</taxon>
        <taxon>Roseobacteraceae</taxon>
        <taxon>Jannaschia</taxon>
    </lineage>
</organism>
<sequence length="229" mass="26001">MFKRRDRLPIWQAILQAVWPKGGWGRAALYVKHRLRRLPDTPRKISRGIFAGVFTTFTPFYGLHFVVAALVAYVMRGNVMAALLGTFFGNPLTYVPIAVVSLNLGHFMLGTEMRGEVDEGLFGKFFRAGEDLFWNSWYALTGQSVDWTATAIFWNDVFLPWLVGGMIPGIFTGIAAYTISLPLIEAYQKRRRGRLKKKLEEIRRKAAARALEKAEKKADRHKSKGEFNG</sequence>
<dbReference type="Pfam" id="PF09835">
    <property type="entry name" value="DUF2062"/>
    <property type="match status" value="1"/>
</dbReference>
<dbReference type="InterPro" id="IPR018639">
    <property type="entry name" value="DUF2062"/>
</dbReference>
<dbReference type="EMBL" id="FORA01000002">
    <property type="protein sequence ID" value="SFI84210.1"/>
    <property type="molecule type" value="Genomic_DNA"/>
</dbReference>
<feature type="transmembrane region" description="Helical" evidence="2">
    <location>
        <begin position="158"/>
        <end position="184"/>
    </location>
</feature>
<evidence type="ECO:0000313" key="5">
    <source>
        <dbReference type="Proteomes" id="UP000199110"/>
    </source>
</evidence>
<protein>
    <recommendedName>
        <fullName evidence="3">DUF2062 domain-containing protein</fullName>
    </recommendedName>
</protein>
<keyword evidence="2" id="KW-0812">Transmembrane</keyword>
<evidence type="ECO:0000256" key="1">
    <source>
        <dbReference type="SAM" id="Coils"/>
    </source>
</evidence>
<keyword evidence="2" id="KW-0472">Membrane</keyword>
<feature type="transmembrane region" description="Helical" evidence="2">
    <location>
        <begin position="49"/>
        <end position="74"/>
    </location>
</feature>
<keyword evidence="5" id="KW-1185">Reference proteome</keyword>
<dbReference type="PANTHER" id="PTHR40547">
    <property type="entry name" value="SLL0298 PROTEIN"/>
    <property type="match status" value="1"/>
</dbReference>
<keyword evidence="1" id="KW-0175">Coiled coil</keyword>
<feature type="transmembrane region" description="Helical" evidence="2">
    <location>
        <begin position="81"/>
        <end position="104"/>
    </location>
</feature>
<dbReference type="OrthoDB" id="7360463at2"/>
<feature type="coiled-coil region" evidence="1">
    <location>
        <begin position="197"/>
        <end position="224"/>
    </location>
</feature>
<dbReference type="RefSeq" id="WP_092778975.1">
    <property type="nucleotide sequence ID" value="NZ_FORA01000002.1"/>
</dbReference>
<evidence type="ECO:0000259" key="3">
    <source>
        <dbReference type="Pfam" id="PF09835"/>
    </source>
</evidence>
<name>A0A1I3LI19_9RHOB</name>
<keyword evidence="2" id="KW-1133">Transmembrane helix</keyword>
<dbReference type="AlphaFoldDB" id="A0A1I3LI19"/>
<feature type="domain" description="DUF2062" evidence="3">
    <location>
        <begin position="27"/>
        <end position="192"/>
    </location>
</feature>
<evidence type="ECO:0000313" key="4">
    <source>
        <dbReference type="EMBL" id="SFI84210.1"/>
    </source>
</evidence>
<dbReference type="PANTHER" id="PTHR40547:SF1">
    <property type="entry name" value="SLL0298 PROTEIN"/>
    <property type="match status" value="1"/>
</dbReference>
<reference evidence="4 5" key="1">
    <citation type="submission" date="2016-10" db="EMBL/GenBank/DDBJ databases">
        <authorList>
            <person name="de Groot N.N."/>
        </authorList>
    </citation>
    <scope>NUCLEOTIDE SEQUENCE [LARGE SCALE GENOMIC DNA]</scope>
    <source>
        <strain evidence="4 5">DSM 19073</strain>
    </source>
</reference>
<evidence type="ECO:0000256" key="2">
    <source>
        <dbReference type="SAM" id="Phobius"/>
    </source>
</evidence>
<dbReference type="STRING" id="390807.SAMN04488095_1529"/>
<gene>
    <name evidence="4" type="ORF">SAMN04488095_1529</name>
</gene>
<accession>A0A1I3LI19</accession>